<feature type="region of interest" description="Disordered" evidence="1">
    <location>
        <begin position="28"/>
        <end position="74"/>
    </location>
</feature>
<comment type="caution">
    <text evidence="2">The sequence shown here is derived from an EMBL/GenBank/DDBJ whole genome shotgun (WGS) entry which is preliminary data.</text>
</comment>
<proteinExistence type="predicted"/>
<name>A0A368GIJ1_ANCCA</name>
<evidence type="ECO:0000313" key="2">
    <source>
        <dbReference type="EMBL" id="RCN44194.1"/>
    </source>
</evidence>
<reference evidence="2 3" key="1">
    <citation type="submission" date="2014-10" db="EMBL/GenBank/DDBJ databases">
        <title>Draft genome of the hookworm Ancylostoma caninum.</title>
        <authorList>
            <person name="Mitreva M."/>
        </authorList>
    </citation>
    <scope>NUCLEOTIDE SEQUENCE [LARGE SCALE GENOMIC DNA]</scope>
    <source>
        <strain evidence="2 3">Baltimore</strain>
    </source>
</reference>
<dbReference type="AlphaFoldDB" id="A0A368GIJ1"/>
<evidence type="ECO:0000256" key="1">
    <source>
        <dbReference type="SAM" id="MobiDB-lite"/>
    </source>
</evidence>
<gene>
    <name evidence="2" type="ORF">ANCCAN_09827</name>
</gene>
<sequence length="74" mass="8265">MKTECVVTLSKPRINVRTEATCILKDYNGNSKEETAELTVDRLQEESPAESNGKAPTGHDTDTDSDEDVETFRF</sequence>
<evidence type="ECO:0000313" key="3">
    <source>
        <dbReference type="Proteomes" id="UP000252519"/>
    </source>
</evidence>
<organism evidence="2 3">
    <name type="scientific">Ancylostoma caninum</name>
    <name type="common">Dog hookworm</name>
    <dbReference type="NCBI Taxonomy" id="29170"/>
    <lineage>
        <taxon>Eukaryota</taxon>
        <taxon>Metazoa</taxon>
        <taxon>Ecdysozoa</taxon>
        <taxon>Nematoda</taxon>
        <taxon>Chromadorea</taxon>
        <taxon>Rhabditida</taxon>
        <taxon>Rhabditina</taxon>
        <taxon>Rhabditomorpha</taxon>
        <taxon>Strongyloidea</taxon>
        <taxon>Ancylostomatidae</taxon>
        <taxon>Ancylostomatinae</taxon>
        <taxon>Ancylostoma</taxon>
    </lineage>
</organism>
<protein>
    <submittedName>
        <fullName evidence="2">Uncharacterized protein</fullName>
    </submittedName>
</protein>
<dbReference type="Proteomes" id="UP000252519">
    <property type="component" value="Unassembled WGS sequence"/>
</dbReference>
<feature type="compositionally biased region" description="Acidic residues" evidence="1">
    <location>
        <begin position="63"/>
        <end position="74"/>
    </location>
</feature>
<dbReference type="EMBL" id="JOJR01000136">
    <property type="protein sequence ID" value="RCN44194.1"/>
    <property type="molecule type" value="Genomic_DNA"/>
</dbReference>
<feature type="compositionally biased region" description="Basic and acidic residues" evidence="1">
    <location>
        <begin position="31"/>
        <end position="45"/>
    </location>
</feature>
<accession>A0A368GIJ1</accession>
<keyword evidence="3" id="KW-1185">Reference proteome</keyword>